<feature type="transmembrane region" description="Helical" evidence="7">
    <location>
        <begin position="138"/>
        <end position="155"/>
    </location>
</feature>
<feature type="transmembrane region" description="Helical" evidence="7">
    <location>
        <begin position="12"/>
        <end position="37"/>
    </location>
</feature>
<keyword evidence="4 7" id="KW-0812">Transmembrane</keyword>
<dbReference type="CDD" id="cd06853">
    <property type="entry name" value="GT_WecA_like"/>
    <property type="match status" value="1"/>
</dbReference>
<dbReference type="PANTHER" id="PTHR22926:SF3">
    <property type="entry name" value="UNDECAPRENYL-PHOSPHATE ALPHA-N-ACETYLGLUCOSAMINYL 1-PHOSPHATE TRANSFERASE"/>
    <property type="match status" value="1"/>
</dbReference>
<dbReference type="GO" id="GO:0044038">
    <property type="term" value="P:cell wall macromolecule biosynthetic process"/>
    <property type="evidence" value="ECO:0007669"/>
    <property type="project" value="TreeGrafter"/>
</dbReference>
<proteinExistence type="predicted"/>
<gene>
    <name evidence="8" type="ORF">UFOPK2399_01198</name>
</gene>
<evidence type="ECO:0000256" key="4">
    <source>
        <dbReference type="ARBA" id="ARBA00022692"/>
    </source>
</evidence>
<feature type="transmembrane region" description="Helical" evidence="7">
    <location>
        <begin position="298"/>
        <end position="318"/>
    </location>
</feature>
<feature type="transmembrane region" description="Helical" evidence="7">
    <location>
        <begin position="57"/>
        <end position="74"/>
    </location>
</feature>
<dbReference type="Pfam" id="PF00953">
    <property type="entry name" value="Glycos_transf_4"/>
    <property type="match status" value="1"/>
</dbReference>
<evidence type="ECO:0000256" key="6">
    <source>
        <dbReference type="ARBA" id="ARBA00023136"/>
    </source>
</evidence>
<evidence type="ECO:0000256" key="7">
    <source>
        <dbReference type="SAM" id="Phobius"/>
    </source>
</evidence>
<accession>A0A6J6PIZ1</accession>
<keyword evidence="6 7" id="KW-0472">Membrane</keyword>
<comment type="subcellular location">
    <subcellularLocation>
        <location evidence="1">Cell membrane</location>
        <topology evidence="1">Multi-pass membrane protein</topology>
    </subcellularLocation>
</comment>
<sequence>MVWSQLTNHLDVIWGALLALVIVVALTPAVGGMARLLGVVDRPEPGRRKEMRNIPRLGGLAMFFGVLIPALAFLPLRGEMRAIILGAAVATLVGAIDDFRGLRWWQKLAGQATAAAIPVAAGVWVHHVTFPGAGAHSIPAYIGQPLTAFAIVALMNMMNFLDGMDGLAAGVCAIAAGSFTLIELSLGRPDAATLTAIVFGSCLGFLRHNFYPARIFMGDSGSLLLGFTLAAVSVEGLLKTAALATLVLPLLVLAVPLIDTSFVVARRIKHGQPVYRPDRGHLHHRFENIGFSQRQTVAYLWTWCGSLAGAALATRFVHLHRHGHWNPAGIAIDATVVVIALGTSIYVVYLLEIVKLANPFIRRREAQQREESLRRSA</sequence>
<dbReference type="GO" id="GO:0071555">
    <property type="term" value="P:cell wall organization"/>
    <property type="evidence" value="ECO:0007669"/>
    <property type="project" value="TreeGrafter"/>
</dbReference>
<evidence type="ECO:0000256" key="1">
    <source>
        <dbReference type="ARBA" id="ARBA00004651"/>
    </source>
</evidence>
<dbReference type="AlphaFoldDB" id="A0A6J6PIZ1"/>
<feature type="transmembrane region" description="Helical" evidence="7">
    <location>
        <begin position="244"/>
        <end position="265"/>
    </location>
</feature>
<feature type="transmembrane region" description="Helical" evidence="7">
    <location>
        <begin position="222"/>
        <end position="238"/>
    </location>
</feature>
<dbReference type="GO" id="GO:0016780">
    <property type="term" value="F:phosphotransferase activity, for other substituted phosphate groups"/>
    <property type="evidence" value="ECO:0007669"/>
    <property type="project" value="InterPro"/>
</dbReference>
<keyword evidence="2" id="KW-1003">Cell membrane</keyword>
<feature type="transmembrane region" description="Helical" evidence="7">
    <location>
        <begin position="330"/>
        <end position="354"/>
    </location>
</feature>
<evidence type="ECO:0000256" key="2">
    <source>
        <dbReference type="ARBA" id="ARBA00022475"/>
    </source>
</evidence>
<organism evidence="8">
    <name type="scientific">freshwater metagenome</name>
    <dbReference type="NCBI Taxonomy" id="449393"/>
    <lineage>
        <taxon>unclassified sequences</taxon>
        <taxon>metagenomes</taxon>
        <taxon>ecological metagenomes</taxon>
    </lineage>
</organism>
<feature type="transmembrane region" description="Helical" evidence="7">
    <location>
        <begin position="167"/>
        <end position="186"/>
    </location>
</feature>
<evidence type="ECO:0000256" key="5">
    <source>
        <dbReference type="ARBA" id="ARBA00022989"/>
    </source>
</evidence>
<protein>
    <submittedName>
        <fullName evidence="8">Unannotated protein</fullName>
    </submittedName>
</protein>
<dbReference type="InterPro" id="IPR000715">
    <property type="entry name" value="Glycosyl_transferase_4"/>
</dbReference>
<name>A0A6J6PIZ1_9ZZZZ</name>
<feature type="transmembrane region" description="Helical" evidence="7">
    <location>
        <begin position="192"/>
        <end position="210"/>
    </location>
</feature>
<dbReference type="PANTHER" id="PTHR22926">
    <property type="entry name" value="PHOSPHO-N-ACETYLMURAMOYL-PENTAPEPTIDE-TRANSFERASE"/>
    <property type="match status" value="1"/>
</dbReference>
<dbReference type="EMBL" id="CAEZXP010000003">
    <property type="protein sequence ID" value="CAB4698637.1"/>
    <property type="molecule type" value="Genomic_DNA"/>
</dbReference>
<feature type="transmembrane region" description="Helical" evidence="7">
    <location>
        <begin position="108"/>
        <end position="126"/>
    </location>
</feature>
<reference evidence="8" key="1">
    <citation type="submission" date="2020-05" db="EMBL/GenBank/DDBJ databases">
        <authorList>
            <person name="Chiriac C."/>
            <person name="Salcher M."/>
            <person name="Ghai R."/>
            <person name="Kavagutti S V."/>
        </authorList>
    </citation>
    <scope>NUCLEOTIDE SEQUENCE</scope>
</reference>
<keyword evidence="3" id="KW-0808">Transferase</keyword>
<dbReference type="GO" id="GO:0005886">
    <property type="term" value="C:plasma membrane"/>
    <property type="evidence" value="ECO:0007669"/>
    <property type="project" value="UniProtKB-SubCell"/>
</dbReference>
<evidence type="ECO:0000256" key="3">
    <source>
        <dbReference type="ARBA" id="ARBA00022679"/>
    </source>
</evidence>
<evidence type="ECO:0000313" key="8">
    <source>
        <dbReference type="EMBL" id="CAB4698637.1"/>
    </source>
</evidence>
<keyword evidence="5 7" id="KW-1133">Transmembrane helix</keyword>
<dbReference type="GO" id="GO:0009103">
    <property type="term" value="P:lipopolysaccharide biosynthetic process"/>
    <property type="evidence" value="ECO:0007669"/>
    <property type="project" value="TreeGrafter"/>
</dbReference>